<protein>
    <recommendedName>
        <fullName evidence="2">peptidylprolyl isomerase</fullName>
        <ecNumber evidence="2">5.2.1.8</ecNumber>
    </recommendedName>
</protein>
<dbReference type="PROSITE" id="PS51257">
    <property type="entry name" value="PROKAR_LIPOPROTEIN"/>
    <property type="match status" value="1"/>
</dbReference>
<evidence type="ECO:0000313" key="8">
    <source>
        <dbReference type="EMBL" id="EIM08562.1"/>
    </source>
</evidence>
<evidence type="ECO:0000256" key="6">
    <source>
        <dbReference type="SAM" id="MobiDB-lite"/>
    </source>
</evidence>
<dbReference type="RefSeq" id="WP_006828160.1">
    <property type="nucleotide sequence ID" value="NZ_AJYB01000002.1"/>
</dbReference>
<gene>
    <name evidence="8" type="ORF">A1A1_00660</name>
</gene>
<sequence>MIKKMKFAFTPFLLLLTLGACSDNEDTTPEETTEPETTEEVAGETAPAESSLELPAQEEVVVVVDGEEISGNVYNSVARQLETTLAAQGHATSDETAEMVKEQAMSVLVGNKVILNDAEQKGYVANEDTVKERLEELKGQFETAEGIDEALKETGFTLEDMEVQLREQLVYEEYVPEEIKADRVTDEEVKEAYEGFVETSEKEAPAFEEMEPTIRQSLEQQKTQDAVFTRIEKLKESAEVEVKI</sequence>
<evidence type="ECO:0000256" key="1">
    <source>
        <dbReference type="ARBA" id="ARBA00000971"/>
    </source>
</evidence>
<evidence type="ECO:0000313" key="9">
    <source>
        <dbReference type="Proteomes" id="UP000004725"/>
    </source>
</evidence>
<dbReference type="InterPro" id="IPR050245">
    <property type="entry name" value="PrsA_foldase"/>
</dbReference>
<dbReference type="AlphaFoldDB" id="A0AA87LVI2"/>
<feature type="signal peptide" evidence="7">
    <location>
        <begin position="1"/>
        <end position="22"/>
    </location>
</feature>
<proteinExistence type="predicted"/>
<dbReference type="Pfam" id="PF13624">
    <property type="entry name" value="SurA_N_3"/>
    <property type="match status" value="1"/>
</dbReference>
<evidence type="ECO:0000256" key="5">
    <source>
        <dbReference type="ARBA" id="ARBA00023235"/>
    </source>
</evidence>
<dbReference type="PANTHER" id="PTHR47245">
    <property type="entry name" value="PEPTIDYLPROLYL ISOMERASE"/>
    <property type="match status" value="1"/>
</dbReference>
<evidence type="ECO:0000256" key="7">
    <source>
        <dbReference type="SAM" id="SignalP"/>
    </source>
</evidence>
<evidence type="ECO:0000256" key="4">
    <source>
        <dbReference type="ARBA" id="ARBA00023110"/>
    </source>
</evidence>
<dbReference type="EMBL" id="AJYB01000002">
    <property type="protein sequence ID" value="EIM08562.1"/>
    <property type="molecule type" value="Genomic_DNA"/>
</dbReference>
<feature type="chain" id="PRO_5041665320" description="peptidylprolyl isomerase" evidence="7">
    <location>
        <begin position="23"/>
        <end position="244"/>
    </location>
</feature>
<dbReference type="GO" id="GO:0003755">
    <property type="term" value="F:peptidyl-prolyl cis-trans isomerase activity"/>
    <property type="evidence" value="ECO:0007669"/>
    <property type="project" value="UniProtKB-KW"/>
</dbReference>
<dbReference type="InterPro" id="IPR027304">
    <property type="entry name" value="Trigger_fact/SurA_dom_sf"/>
</dbReference>
<reference evidence="8 9" key="1">
    <citation type="journal article" date="2012" name="J. Bacteriol.">
        <title>Genome Sequence of the Antarctic Psychrophile Bacterium Planococcus antarcticus DSM 14505.</title>
        <authorList>
            <person name="Margolles A."/>
            <person name="Gueimonde M."/>
            <person name="Sanchez B."/>
        </authorList>
    </citation>
    <scope>NUCLEOTIDE SEQUENCE [LARGE SCALE GENOMIC DNA]</scope>
    <source>
        <strain evidence="8 9">DSM 14505</strain>
    </source>
</reference>
<comment type="catalytic activity">
    <reaction evidence="1">
        <text>[protein]-peptidylproline (omega=180) = [protein]-peptidylproline (omega=0)</text>
        <dbReference type="Rhea" id="RHEA:16237"/>
        <dbReference type="Rhea" id="RHEA-COMP:10747"/>
        <dbReference type="Rhea" id="RHEA-COMP:10748"/>
        <dbReference type="ChEBI" id="CHEBI:83833"/>
        <dbReference type="ChEBI" id="CHEBI:83834"/>
        <dbReference type="EC" id="5.2.1.8"/>
    </reaction>
</comment>
<dbReference type="Gene3D" id="1.10.4030.10">
    <property type="entry name" value="Porin chaperone SurA, peptide-binding domain"/>
    <property type="match status" value="1"/>
</dbReference>
<feature type="region of interest" description="Disordered" evidence="6">
    <location>
        <begin position="22"/>
        <end position="52"/>
    </location>
</feature>
<feature type="compositionally biased region" description="Acidic residues" evidence="6">
    <location>
        <begin position="23"/>
        <end position="42"/>
    </location>
</feature>
<evidence type="ECO:0000256" key="2">
    <source>
        <dbReference type="ARBA" id="ARBA00013194"/>
    </source>
</evidence>
<keyword evidence="3 7" id="KW-0732">Signal</keyword>
<comment type="caution">
    <text evidence="8">The sequence shown here is derived from an EMBL/GenBank/DDBJ whole genome shotgun (WGS) entry which is preliminary data.</text>
</comment>
<dbReference type="EC" id="5.2.1.8" evidence="2"/>
<evidence type="ECO:0000256" key="3">
    <source>
        <dbReference type="ARBA" id="ARBA00022729"/>
    </source>
</evidence>
<dbReference type="SUPFAM" id="SSF109998">
    <property type="entry name" value="Triger factor/SurA peptide-binding domain-like"/>
    <property type="match status" value="1"/>
</dbReference>
<keyword evidence="5 8" id="KW-0413">Isomerase</keyword>
<name>A0AA87LVI2_9BACL</name>
<accession>A0AA87LVI2</accession>
<organism evidence="8 9">
    <name type="scientific">Planococcus antarcticus DSM 14505</name>
    <dbReference type="NCBI Taxonomy" id="1185653"/>
    <lineage>
        <taxon>Bacteria</taxon>
        <taxon>Bacillati</taxon>
        <taxon>Bacillota</taxon>
        <taxon>Bacilli</taxon>
        <taxon>Bacillales</taxon>
        <taxon>Caryophanaceae</taxon>
        <taxon>Planococcus</taxon>
    </lineage>
</organism>
<dbReference type="Proteomes" id="UP000004725">
    <property type="component" value="Unassembled WGS sequence"/>
</dbReference>
<keyword evidence="4" id="KW-0697">Rotamase</keyword>
<dbReference type="PANTHER" id="PTHR47245:SF1">
    <property type="entry name" value="FOLDASE PROTEIN PRSA"/>
    <property type="match status" value="1"/>
</dbReference>